<keyword evidence="2" id="KW-0472">Membrane</keyword>
<feature type="transmembrane region" description="Helical" evidence="2">
    <location>
        <begin position="172"/>
        <end position="195"/>
    </location>
</feature>
<feature type="transmembrane region" description="Helical" evidence="2">
    <location>
        <begin position="425"/>
        <end position="446"/>
    </location>
</feature>
<feature type="transmembrane region" description="Helical" evidence="2">
    <location>
        <begin position="237"/>
        <end position="257"/>
    </location>
</feature>
<organism evidence="3 4">
    <name type="scientific">Cinara cedri</name>
    <dbReference type="NCBI Taxonomy" id="506608"/>
    <lineage>
        <taxon>Eukaryota</taxon>
        <taxon>Metazoa</taxon>
        <taxon>Ecdysozoa</taxon>
        <taxon>Arthropoda</taxon>
        <taxon>Hexapoda</taxon>
        <taxon>Insecta</taxon>
        <taxon>Pterygota</taxon>
        <taxon>Neoptera</taxon>
        <taxon>Paraneoptera</taxon>
        <taxon>Hemiptera</taxon>
        <taxon>Sternorrhyncha</taxon>
        <taxon>Aphidomorpha</taxon>
        <taxon>Aphidoidea</taxon>
        <taxon>Aphididae</taxon>
        <taxon>Lachninae</taxon>
        <taxon>Cinara</taxon>
    </lineage>
</organism>
<evidence type="ECO:0000313" key="3">
    <source>
        <dbReference type="EMBL" id="VVC41676.1"/>
    </source>
</evidence>
<feature type="transmembrane region" description="Helical" evidence="2">
    <location>
        <begin position="494"/>
        <end position="514"/>
    </location>
</feature>
<feature type="transmembrane region" description="Helical" evidence="2">
    <location>
        <begin position="207"/>
        <end position="231"/>
    </location>
</feature>
<proteinExistence type="inferred from homology"/>
<dbReference type="PANTHER" id="PTHR10686:SF18">
    <property type="entry name" value="IP11787P-RELATED"/>
    <property type="match status" value="1"/>
</dbReference>
<feature type="transmembrane region" description="Helical" evidence="2">
    <location>
        <begin position="368"/>
        <end position="390"/>
    </location>
</feature>
<dbReference type="PANTHER" id="PTHR10686">
    <property type="entry name" value="FOLATE TRANSPORTER"/>
    <property type="match status" value="1"/>
</dbReference>
<feature type="transmembrane region" description="Helical" evidence="2">
    <location>
        <begin position="402"/>
        <end position="419"/>
    </location>
</feature>
<feature type="transmembrane region" description="Helical" evidence="2">
    <location>
        <begin position="335"/>
        <end position="356"/>
    </location>
</feature>
<protein>
    <submittedName>
        <fullName evidence="3">Reduced folate carrier,Major facilitator superfamily domain</fullName>
    </submittedName>
</protein>
<gene>
    <name evidence="3" type="ORF">CINCED_3A003817</name>
</gene>
<dbReference type="EMBL" id="CABPRJ010001923">
    <property type="protein sequence ID" value="VVC41676.1"/>
    <property type="molecule type" value="Genomic_DNA"/>
</dbReference>
<sequence>MTEHFVKIKKYKQFNPNLKAVKDTDENILIDSIEKVTRWTNYFEELLNSEVPVKSVPAWIDHRAEQEVNRRYSYFATMERWKKITYIVALYMFLTQSRPLEPFMTAYLTSNGDISLSEVANTVEAIKSYSALFTAVIMLISADYLQYKPNLIFLTIWAFISYSILIESSDYTWIRVSTVGIGGMFNNNILAFSYLYAQIENVEDFKIATSIVTIAAQLGTFFGDVLAQTIVNASGGIYTALPYCNVLFMFLAIILTCSYPSTKRKCQIVSDIIVANEKSWLLERNVKFYNTKSEKVHYKNLPTEKHKNAVVIPFLKELFVNFKTSYSNWAILKRCLWYIFSMAAYIEVLANMNVLYSYVVEKSDNQEVLTNGTAEAIVTLSGAVGAYLIAKVNLDWSRYCDMFIAVNSALMGILIMSCYCYDHLIYIYVTYILYGVVCQASFVIIYAEIAKELNRHCYSLVLELNYFGALSIVLIMTIFLIQFNFMSITIPGRFLFIGGLHLILGIVYISISIFEECRKKY</sequence>
<evidence type="ECO:0000313" key="4">
    <source>
        <dbReference type="Proteomes" id="UP000325440"/>
    </source>
</evidence>
<evidence type="ECO:0000256" key="2">
    <source>
        <dbReference type="SAM" id="Phobius"/>
    </source>
</evidence>
<feature type="transmembrane region" description="Helical" evidence="2">
    <location>
        <begin position="147"/>
        <end position="166"/>
    </location>
</feature>
<dbReference type="InterPro" id="IPR036259">
    <property type="entry name" value="MFS_trans_sf"/>
</dbReference>
<dbReference type="GO" id="GO:0005886">
    <property type="term" value="C:plasma membrane"/>
    <property type="evidence" value="ECO:0007669"/>
    <property type="project" value="TreeGrafter"/>
</dbReference>
<dbReference type="GO" id="GO:0090482">
    <property type="term" value="F:vitamin transmembrane transporter activity"/>
    <property type="evidence" value="ECO:0007669"/>
    <property type="project" value="InterPro"/>
</dbReference>
<dbReference type="Gene3D" id="1.20.1250.20">
    <property type="entry name" value="MFS general substrate transporter like domains"/>
    <property type="match status" value="1"/>
</dbReference>
<reference evidence="3 4" key="1">
    <citation type="submission" date="2019-08" db="EMBL/GenBank/DDBJ databases">
        <authorList>
            <person name="Alioto T."/>
            <person name="Alioto T."/>
            <person name="Gomez Garrido J."/>
        </authorList>
    </citation>
    <scope>NUCLEOTIDE SEQUENCE [LARGE SCALE GENOMIC DNA]</scope>
</reference>
<keyword evidence="2" id="KW-1133">Transmembrane helix</keyword>
<accession>A0A5E4NAG1</accession>
<keyword evidence="2" id="KW-0812">Transmembrane</keyword>
<comment type="similarity">
    <text evidence="1">Belongs to the reduced folate carrier (RFC) transporter (TC 2.A.48) family.</text>
</comment>
<dbReference type="Pfam" id="PF01770">
    <property type="entry name" value="Folate_carrier"/>
    <property type="match status" value="1"/>
</dbReference>
<dbReference type="Proteomes" id="UP000325440">
    <property type="component" value="Unassembled WGS sequence"/>
</dbReference>
<keyword evidence="4" id="KW-1185">Reference proteome</keyword>
<dbReference type="InterPro" id="IPR002666">
    <property type="entry name" value="Folate_carrier"/>
</dbReference>
<dbReference type="AlphaFoldDB" id="A0A5E4NAG1"/>
<dbReference type="OrthoDB" id="6595069at2759"/>
<dbReference type="SUPFAM" id="SSF103473">
    <property type="entry name" value="MFS general substrate transporter"/>
    <property type="match status" value="1"/>
</dbReference>
<name>A0A5E4NAG1_9HEMI</name>
<evidence type="ECO:0000256" key="1">
    <source>
        <dbReference type="ARBA" id="ARBA00005773"/>
    </source>
</evidence>
<feature type="transmembrane region" description="Helical" evidence="2">
    <location>
        <begin position="466"/>
        <end position="488"/>
    </location>
</feature>